<comment type="caution">
    <text evidence="9">The sequence shown here is derived from an EMBL/GenBank/DDBJ whole genome shotgun (WGS) entry which is preliminary data.</text>
</comment>
<dbReference type="InterPro" id="IPR004358">
    <property type="entry name" value="Sig_transdc_His_kin-like_C"/>
</dbReference>
<keyword evidence="5" id="KW-0418">Kinase</keyword>
<sequence>MDERRRIPFSRWLALFLIIGVPVALVVWLACLGDYIAPPVAWGLGAALLGVIGLFTLWHTHVAWGVLRRTDEILGREHRVGADWDALTMLGELGATVERLRQTLLDEKGQVALQSTTADAILNALPDSILLLDSRRQIARANFSARKFFGNDMIGRDLSAALRHPAVLDAADAVLAGETGLVAADFSLPVPDGRSFSLRVVALPAAREDMAAVLALHDVTALRRAEKMRADFVANASHELRTPLASLVGFIETLLGPARDDEPARTRFLGIMREQAARMSRLIHDLLSLSQIEMREHDHPADPVALGPLLRDTAAALEPQAKARNMRIDLQLDDSLPPVRGARDELMQVFQNLIDNGLKYGRADSPVEVRLSRIGPDWLEVAIRDHGEGIPREHLPRLTERFYRVDSARSRDLGGTGLGLAIVKHIINRHRGRLVIDSEPGQGSTFAVRLPLTGRG</sequence>
<evidence type="ECO:0000313" key="10">
    <source>
        <dbReference type="Proteomes" id="UP001595711"/>
    </source>
</evidence>
<dbReference type="PROSITE" id="PS51257">
    <property type="entry name" value="PROKAR_LIPOPROTEIN"/>
    <property type="match status" value="1"/>
</dbReference>
<keyword evidence="9" id="KW-0067">ATP-binding</keyword>
<dbReference type="CDD" id="cd00075">
    <property type="entry name" value="HATPase"/>
    <property type="match status" value="1"/>
</dbReference>
<evidence type="ECO:0000256" key="3">
    <source>
        <dbReference type="ARBA" id="ARBA00022553"/>
    </source>
</evidence>
<dbReference type="Pfam" id="PF08448">
    <property type="entry name" value="PAS_4"/>
    <property type="match status" value="1"/>
</dbReference>
<dbReference type="SUPFAM" id="SSF55874">
    <property type="entry name" value="ATPase domain of HSP90 chaperone/DNA topoisomerase II/histidine kinase"/>
    <property type="match status" value="1"/>
</dbReference>
<dbReference type="EC" id="2.7.13.3" evidence="2"/>
<dbReference type="Pfam" id="PF02518">
    <property type="entry name" value="HATPase_c"/>
    <property type="match status" value="1"/>
</dbReference>
<keyword evidence="7" id="KW-0812">Transmembrane</keyword>
<dbReference type="SMART" id="SM00388">
    <property type="entry name" value="HisKA"/>
    <property type="match status" value="1"/>
</dbReference>
<comment type="catalytic activity">
    <reaction evidence="1">
        <text>ATP + protein L-histidine = ADP + protein N-phospho-L-histidine.</text>
        <dbReference type="EC" id="2.7.13.3"/>
    </reaction>
</comment>
<keyword evidence="10" id="KW-1185">Reference proteome</keyword>
<protein>
    <recommendedName>
        <fullName evidence="2">histidine kinase</fullName>
        <ecNumber evidence="2">2.7.13.3</ecNumber>
    </recommendedName>
</protein>
<dbReference type="PANTHER" id="PTHR45453:SF1">
    <property type="entry name" value="PHOSPHATE REGULON SENSOR PROTEIN PHOR"/>
    <property type="match status" value="1"/>
</dbReference>
<dbReference type="PANTHER" id="PTHR45453">
    <property type="entry name" value="PHOSPHATE REGULON SENSOR PROTEIN PHOR"/>
    <property type="match status" value="1"/>
</dbReference>
<evidence type="ECO:0000256" key="2">
    <source>
        <dbReference type="ARBA" id="ARBA00012438"/>
    </source>
</evidence>
<name>A0ABV7VMQ4_9PROT</name>
<organism evidence="9 10">
    <name type="scientific">Ferrovibrio xuzhouensis</name>
    <dbReference type="NCBI Taxonomy" id="1576914"/>
    <lineage>
        <taxon>Bacteria</taxon>
        <taxon>Pseudomonadati</taxon>
        <taxon>Pseudomonadota</taxon>
        <taxon>Alphaproteobacteria</taxon>
        <taxon>Rhodospirillales</taxon>
        <taxon>Rhodospirillaceae</taxon>
        <taxon>Ferrovibrio</taxon>
    </lineage>
</organism>
<dbReference type="Gene3D" id="1.10.287.130">
    <property type="match status" value="1"/>
</dbReference>
<proteinExistence type="predicted"/>
<dbReference type="InterPro" id="IPR036890">
    <property type="entry name" value="HATPase_C_sf"/>
</dbReference>
<dbReference type="SUPFAM" id="SSF47384">
    <property type="entry name" value="Homodimeric domain of signal transducing histidine kinase"/>
    <property type="match status" value="1"/>
</dbReference>
<dbReference type="SMART" id="SM00387">
    <property type="entry name" value="HATPase_c"/>
    <property type="match status" value="1"/>
</dbReference>
<evidence type="ECO:0000256" key="6">
    <source>
        <dbReference type="ARBA" id="ARBA00023012"/>
    </source>
</evidence>
<dbReference type="InterPro" id="IPR035965">
    <property type="entry name" value="PAS-like_dom_sf"/>
</dbReference>
<keyword evidence="7" id="KW-1133">Transmembrane helix</keyword>
<dbReference type="PROSITE" id="PS50109">
    <property type="entry name" value="HIS_KIN"/>
    <property type="match status" value="1"/>
</dbReference>
<feature type="transmembrane region" description="Helical" evidence="7">
    <location>
        <begin position="42"/>
        <end position="67"/>
    </location>
</feature>
<dbReference type="InterPro" id="IPR050351">
    <property type="entry name" value="BphY/WalK/GraS-like"/>
</dbReference>
<evidence type="ECO:0000259" key="8">
    <source>
        <dbReference type="PROSITE" id="PS50109"/>
    </source>
</evidence>
<dbReference type="InterPro" id="IPR005467">
    <property type="entry name" value="His_kinase_dom"/>
</dbReference>
<keyword evidence="3" id="KW-0597">Phosphoprotein</keyword>
<dbReference type="InterPro" id="IPR013656">
    <property type="entry name" value="PAS_4"/>
</dbReference>
<dbReference type="RefSeq" id="WP_379730108.1">
    <property type="nucleotide sequence ID" value="NZ_JBHRYJ010000009.1"/>
</dbReference>
<dbReference type="SUPFAM" id="SSF55785">
    <property type="entry name" value="PYP-like sensor domain (PAS domain)"/>
    <property type="match status" value="1"/>
</dbReference>
<evidence type="ECO:0000313" key="9">
    <source>
        <dbReference type="EMBL" id="MFC3678469.1"/>
    </source>
</evidence>
<dbReference type="Proteomes" id="UP001595711">
    <property type="component" value="Unassembled WGS sequence"/>
</dbReference>
<keyword evidence="6" id="KW-0902">Two-component regulatory system</keyword>
<dbReference type="Gene3D" id="3.30.450.20">
    <property type="entry name" value="PAS domain"/>
    <property type="match status" value="1"/>
</dbReference>
<evidence type="ECO:0000256" key="4">
    <source>
        <dbReference type="ARBA" id="ARBA00022679"/>
    </source>
</evidence>
<dbReference type="InterPro" id="IPR003661">
    <property type="entry name" value="HisK_dim/P_dom"/>
</dbReference>
<dbReference type="Pfam" id="PF00512">
    <property type="entry name" value="HisKA"/>
    <property type="match status" value="1"/>
</dbReference>
<keyword evidence="7" id="KW-0472">Membrane</keyword>
<dbReference type="EMBL" id="JBHRYJ010000009">
    <property type="protein sequence ID" value="MFC3678469.1"/>
    <property type="molecule type" value="Genomic_DNA"/>
</dbReference>
<feature type="transmembrane region" description="Helical" evidence="7">
    <location>
        <begin position="12"/>
        <end position="36"/>
    </location>
</feature>
<feature type="domain" description="Histidine kinase" evidence="8">
    <location>
        <begin position="235"/>
        <end position="454"/>
    </location>
</feature>
<gene>
    <name evidence="9" type="ORF">ACFOOQ_23185</name>
</gene>
<dbReference type="GO" id="GO:0005524">
    <property type="term" value="F:ATP binding"/>
    <property type="evidence" value="ECO:0007669"/>
    <property type="project" value="UniProtKB-KW"/>
</dbReference>
<evidence type="ECO:0000256" key="1">
    <source>
        <dbReference type="ARBA" id="ARBA00000085"/>
    </source>
</evidence>
<evidence type="ECO:0000256" key="5">
    <source>
        <dbReference type="ARBA" id="ARBA00022777"/>
    </source>
</evidence>
<reference evidence="10" key="1">
    <citation type="journal article" date="2019" name="Int. J. Syst. Evol. Microbiol.">
        <title>The Global Catalogue of Microorganisms (GCM) 10K type strain sequencing project: providing services to taxonomists for standard genome sequencing and annotation.</title>
        <authorList>
            <consortium name="The Broad Institute Genomics Platform"/>
            <consortium name="The Broad Institute Genome Sequencing Center for Infectious Disease"/>
            <person name="Wu L."/>
            <person name="Ma J."/>
        </authorList>
    </citation>
    <scope>NUCLEOTIDE SEQUENCE [LARGE SCALE GENOMIC DNA]</scope>
    <source>
        <strain evidence="10">KCTC 42182</strain>
    </source>
</reference>
<keyword evidence="9" id="KW-0547">Nucleotide-binding</keyword>
<dbReference type="PRINTS" id="PR00344">
    <property type="entry name" value="BCTRLSENSOR"/>
</dbReference>
<accession>A0ABV7VMQ4</accession>
<keyword evidence="4" id="KW-0808">Transferase</keyword>
<dbReference type="CDD" id="cd00082">
    <property type="entry name" value="HisKA"/>
    <property type="match status" value="1"/>
</dbReference>
<evidence type="ECO:0000256" key="7">
    <source>
        <dbReference type="SAM" id="Phobius"/>
    </source>
</evidence>
<dbReference type="InterPro" id="IPR003594">
    <property type="entry name" value="HATPase_dom"/>
</dbReference>
<dbReference type="Gene3D" id="3.30.565.10">
    <property type="entry name" value="Histidine kinase-like ATPase, C-terminal domain"/>
    <property type="match status" value="1"/>
</dbReference>
<dbReference type="InterPro" id="IPR036097">
    <property type="entry name" value="HisK_dim/P_sf"/>
</dbReference>